<accession>A0ABS7AUE6</accession>
<dbReference type="RefSeq" id="WP_220142053.1">
    <property type="nucleotide sequence ID" value="NZ_JAHXZI010000001.1"/>
</dbReference>
<comment type="caution">
    <text evidence="1">The sequence shown here is derived from an EMBL/GenBank/DDBJ whole genome shotgun (WGS) entry which is preliminary data.</text>
</comment>
<evidence type="ECO:0000313" key="2">
    <source>
        <dbReference type="Proteomes" id="UP001519863"/>
    </source>
</evidence>
<reference evidence="1 2" key="1">
    <citation type="journal article" date="2013" name="Antonie Van Leeuwenhoek">
        <title>Actinoplanes hulinensis sp. nov., a novel actinomycete isolated from soybean root (Glycine max (L.) Merr).</title>
        <authorList>
            <person name="Shen Y."/>
            <person name="Liu C."/>
            <person name="Wang X."/>
            <person name="Zhao J."/>
            <person name="Jia F."/>
            <person name="Zhang Y."/>
            <person name="Wang L."/>
            <person name="Yang D."/>
            <person name="Xiang W."/>
        </authorList>
    </citation>
    <scope>NUCLEOTIDE SEQUENCE [LARGE SCALE GENOMIC DNA]</scope>
    <source>
        <strain evidence="1 2">NEAU-M9</strain>
    </source>
</reference>
<name>A0ABS7AUE6_9ACTN</name>
<gene>
    <name evidence="1" type="ORF">KZ829_01410</name>
</gene>
<evidence type="ECO:0000313" key="1">
    <source>
        <dbReference type="EMBL" id="MBW6432401.1"/>
    </source>
</evidence>
<keyword evidence="2" id="KW-1185">Reference proteome</keyword>
<dbReference type="Proteomes" id="UP001519863">
    <property type="component" value="Unassembled WGS sequence"/>
</dbReference>
<dbReference type="SUPFAM" id="SSF56024">
    <property type="entry name" value="Phospholipase D/nuclease"/>
    <property type="match status" value="1"/>
</dbReference>
<sequence>MKHPLSRALRSAGLDAVDVAGRLSVDPKTVDRWISGRLPYPRHRTALVALTGWPERDLWPGIDAREHAAPDTGDILMTYAQRCSVPADTWRKLFAGAEREVGILAYSSLFLAEDAGVLGILRDKARAGVRVRIALGDMDGAQVAQRGADERIGEMMSTRIDNALILLRPLMDERGVSVRSHDTVLYNSIYRADDELMVNTHAYGCAASRSPVLHLRLATQGGMASTYLDSFERVWAAAQELRAHPTKRSKTAAGSAPG</sequence>
<proteinExistence type="predicted"/>
<protein>
    <submittedName>
        <fullName evidence="1">XRE family transcriptional regulator</fullName>
    </submittedName>
</protein>
<dbReference type="EMBL" id="JAHXZI010000001">
    <property type="protein sequence ID" value="MBW6432401.1"/>
    <property type="molecule type" value="Genomic_DNA"/>
</dbReference>
<organism evidence="1 2">
    <name type="scientific">Actinoplanes hulinensis</name>
    <dbReference type="NCBI Taxonomy" id="1144547"/>
    <lineage>
        <taxon>Bacteria</taxon>
        <taxon>Bacillati</taxon>
        <taxon>Actinomycetota</taxon>
        <taxon>Actinomycetes</taxon>
        <taxon>Micromonosporales</taxon>
        <taxon>Micromonosporaceae</taxon>
        <taxon>Actinoplanes</taxon>
    </lineage>
</organism>